<proteinExistence type="predicted"/>
<dbReference type="OrthoDB" id="2029026at2"/>
<sequence length="251" mass="27562">MNEESLAKLRKRNLDSAGDWKRYASHRRHTTRLILDAAPAKSSRLCLLGAGNCNDIELTALSRTFREIHLVDLDKDAVEQGLKRQFSGLQGKIIIHAPVDLDDPDAISLLSSIGVFDVVASICVLSQLIDAIPHQEMSKEEALPQIQQIRKRHFGLLSHLAGTDGSIVLAHEAVSSDSEPKVATSDDHLLGPLLVELAIQQRLFMGLNPAVIAGELLHLAPTHDLTTTPPWSWDFGPRCYVVCGHALKRQA</sequence>
<dbReference type="EMBL" id="AANZ01000035">
    <property type="protein sequence ID" value="EAQ77369.1"/>
    <property type="molecule type" value="Genomic_DNA"/>
</dbReference>
<accession>A4A1K2</accession>
<dbReference type="RefSeq" id="WP_002652687.1">
    <property type="nucleotide sequence ID" value="NZ_CH672376.1"/>
</dbReference>
<name>A4A1K2_9BACT</name>
<evidence type="ECO:0000313" key="2">
    <source>
        <dbReference type="Proteomes" id="UP000004358"/>
    </source>
</evidence>
<reference evidence="1 2" key="1">
    <citation type="submission" date="2006-02" db="EMBL/GenBank/DDBJ databases">
        <authorList>
            <person name="Amann R."/>
            <person name="Ferriera S."/>
            <person name="Johnson J."/>
            <person name="Kravitz S."/>
            <person name="Halpern A."/>
            <person name="Remington K."/>
            <person name="Beeson K."/>
            <person name="Tran B."/>
            <person name="Rogers Y.-H."/>
            <person name="Friedman R."/>
            <person name="Venter J.C."/>
        </authorList>
    </citation>
    <scope>NUCLEOTIDE SEQUENCE [LARGE SCALE GENOMIC DNA]</scope>
    <source>
        <strain evidence="1 2">DSM 3645</strain>
    </source>
</reference>
<dbReference type="Proteomes" id="UP000004358">
    <property type="component" value="Unassembled WGS sequence"/>
</dbReference>
<evidence type="ECO:0000313" key="1">
    <source>
        <dbReference type="EMBL" id="EAQ77369.1"/>
    </source>
</evidence>
<protein>
    <recommendedName>
        <fullName evidence="3">Methyltransferase domain-containing protein</fullName>
    </recommendedName>
</protein>
<dbReference type="HOGENOM" id="CLU_1006941_0_0_0"/>
<dbReference type="AlphaFoldDB" id="A4A1K2"/>
<comment type="caution">
    <text evidence="1">The sequence shown here is derived from an EMBL/GenBank/DDBJ whole genome shotgun (WGS) entry which is preliminary data.</text>
</comment>
<gene>
    <name evidence="1" type="ORF">DSM3645_23950</name>
</gene>
<organism evidence="1 2">
    <name type="scientific">Blastopirellula marina DSM 3645</name>
    <dbReference type="NCBI Taxonomy" id="314230"/>
    <lineage>
        <taxon>Bacteria</taxon>
        <taxon>Pseudomonadati</taxon>
        <taxon>Planctomycetota</taxon>
        <taxon>Planctomycetia</taxon>
        <taxon>Pirellulales</taxon>
        <taxon>Pirellulaceae</taxon>
        <taxon>Blastopirellula</taxon>
    </lineage>
</organism>
<evidence type="ECO:0008006" key="3">
    <source>
        <dbReference type="Google" id="ProtNLM"/>
    </source>
</evidence>
<dbReference type="eggNOG" id="ENOG502ZCCW">
    <property type="taxonomic scope" value="Bacteria"/>
</dbReference>